<name>A0A251P708_PRUPE</name>
<proteinExistence type="predicted"/>
<dbReference type="Gramene" id="ONI06165">
    <property type="protein sequence ID" value="ONI06165"/>
    <property type="gene ID" value="PRUPE_5G044900"/>
</dbReference>
<feature type="signal peptide" evidence="1">
    <location>
        <begin position="1"/>
        <end position="25"/>
    </location>
</feature>
<sequence>MSDSGGAMKLMMVMMAMTMLTTSHGIGIPINTSVVTGGYSASGCNGLTDTGCRLAHSELDFDSEFMLDSEFNIRLLQTNEFHPSKGALNPAISQACNRPDHPETCRGPPNKISIQEHCTDQLNRACHRYP</sequence>
<feature type="chain" id="PRO_5012197040" evidence="1">
    <location>
        <begin position="26"/>
        <end position="130"/>
    </location>
</feature>
<dbReference type="EMBL" id="CM007655">
    <property type="protein sequence ID" value="ONI06165.1"/>
    <property type="molecule type" value="Genomic_DNA"/>
</dbReference>
<evidence type="ECO:0000313" key="2">
    <source>
        <dbReference type="EMBL" id="ONI06165.1"/>
    </source>
</evidence>
<reference evidence="2 3" key="1">
    <citation type="journal article" date="2013" name="Nat. Genet.">
        <title>The high-quality draft genome of peach (Prunus persica) identifies unique patterns of genetic diversity, domestication and genome evolution.</title>
        <authorList>
            <consortium name="International Peach Genome Initiative"/>
            <person name="Verde I."/>
            <person name="Abbott A.G."/>
            <person name="Scalabrin S."/>
            <person name="Jung S."/>
            <person name="Shu S."/>
            <person name="Marroni F."/>
            <person name="Zhebentyayeva T."/>
            <person name="Dettori M.T."/>
            <person name="Grimwood J."/>
            <person name="Cattonaro F."/>
            <person name="Zuccolo A."/>
            <person name="Rossini L."/>
            <person name="Jenkins J."/>
            <person name="Vendramin E."/>
            <person name="Meisel L.A."/>
            <person name="Decroocq V."/>
            <person name="Sosinski B."/>
            <person name="Prochnik S."/>
            <person name="Mitros T."/>
            <person name="Policriti A."/>
            <person name="Cipriani G."/>
            <person name="Dondini L."/>
            <person name="Ficklin S."/>
            <person name="Goodstein D.M."/>
            <person name="Xuan P."/>
            <person name="Del Fabbro C."/>
            <person name="Aramini V."/>
            <person name="Copetti D."/>
            <person name="Gonzalez S."/>
            <person name="Horner D.S."/>
            <person name="Falchi R."/>
            <person name="Lucas S."/>
            <person name="Mica E."/>
            <person name="Maldonado J."/>
            <person name="Lazzari B."/>
            <person name="Bielenberg D."/>
            <person name="Pirona R."/>
            <person name="Miculan M."/>
            <person name="Barakat A."/>
            <person name="Testolin R."/>
            <person name="Stella A."/>
            <person name="Tartarini S."/>
            <person name="Tonutti P."/>
            <person name="Arus P."/>
            <person name="Orellana A."/>
            <person name="Wells C."/>
            <person name="Main D."/>
            <person name="Vizzotto G."/>
            <person name="Silva H."/>
            <person name="Salamini F."/>
            <person name="Schmutz J."/>
            <person name="Morgante M."/>
            <person name="Rokhsar D.S."/>
        </authorList>
    </citation>
    <scope>NUCLEOTIDE SEQUENCE [LARGE SCALE GENOMIC DNA]</scope>
    <source>
        <strain evidence="3">cv. Nemared</strain>
    </source>
</reference>
<evidence type="ECO:0000256" key="1">
    <source>
        <dbReference type="SAM" id="SignalP"/>
    </source>
</evidence>
<protein>
    <submittedName>
        <fullName evidence="2">Uncharacterized protein</fullName>
    </submittedName>
</protein>
<keyword evidence="3" id="KW-1185">Reference proteome</keyword>
<dbReference type="Proteomes" id="UP000006882">
    <property type="component" value="Chromosome G5"/>
</dbReference>
<accession>A0A251P708</accession>
<evidence type="ECO:0000313" key="3">
    <source>
        <dbReference type="Proteomes" id="UP000006882"/>
    </source>
</evidence>
<gene>
    <name evidence="2" type="ORF">PRUPE_5G044900</name>
</gene>
<organism evidence="2 3">
    <name type="scientific">Prunus persica</name>
    <name type="common">Peach</name>
    <name type="synonym">Amygdalus persica</name>
    <dbReference type="NCBI Taxonomy" id="3760"/>
    <lineage>
        <taxon>Eukaryota</taxon>
        <taxon>Viridiplantae</taxon>
        <taxon>Streptophyta</taxon>
        <taxon>Embryophyta</taxon>
        <taxon>Tracheophyta</taxon>
        <taxon>Spermatophyta</taxon>
        <taxon>Magnoliopsida</taxon>
        <taxon>eudicotyledons</taxon>
        <taxon>Gunneridae</taxon>
        <taxon>Pentapetalae</taxon>
        <taxon>rosids</taxon>
        <taxon>fabids</taxon>
        <taxon>Rosales</taxon>
        <taxon>Rosaceae</taxon>
        <taxon>Amygdaloideae</taxon>
        <taxon>Amygdaleae</taxon>
        <taxon>Prunus</taxon>
    </lineage>
</organism>
<dbReference type="AlphaFoldDB" id="A0A251P708"/>
<keyword evidence="1" id="KW-0732">Signal</keyword>